<reference evidence="1" key="1">
    <citation type="journal article" date="2023" name="Mol. Phylogenet. Evol.">
        <title>Genome-scale phylogeny and comparative genomics of the fungal order Sordariales.</title>
        <authorList>
            <person name="Hensen N."/>
            <person name="Bonometti L."/>
            <person name="Westerberg I."/>
            <person name="Brannstrom I.O."/>
            <person name="Guillou S."/>
            <person name="Cros-Aarteil S."/>
            <person name="Calhoun S."/>
            <person name="Haridas S."/>
            <person name="Kuo A."/>
            <person name="Mondo S."/>
            <person name="Pangilinan J."/>
            <person name="Riley R."/>
            <person name="LaButti K."/>
            <person name="Andreopoulos B."/>
            <person name="Lipzen A."/>
            <person name="Chen C."/>
            <person name="Yan M."/>
            <person name="Daum C."/>
            <person name="Ng V."/>
            <person name="Clum A."/>
            <person name="Steindorff A."/>
            <person name="Ohm R.A."/>
            <person name="Martin F."/>
            <person name="Silar P."/>
            <person name="Natvig D.O."/>
            <person name="Lalanne C."/>
            <person name="Gautier V."/>
            <person name="Ament-Velasquez S.L."/>
            <person name="Kruys A."/>
            <person name="Hutchinson M.I."/>
            <person name="Powell A.J."/>
            <person name="Barry K."/>
            <person name="Miller A.N."/>
            <person name="Grigoriev I.V."/>
            <person name="Debuchy R."/>
            <person name="Gladieux P."/>
            <person name="Hiltunen Thoren M."/>
            <person name="Johannesson H."/>
        </authorList>
    </citation>
    <scope>NUCLEOTIDE SEQUENCE</scope>
    <source>
        <strain evidence="1">CBS 626.80</strain>
    </source>
</reference>
<accession>A0AAN6NKD9</accession>
<comment type="caution">
    <text evidence="1">The sequence shown here is derived from an EMBL/GenBank/DDBJ whole genome shotgun (WGS) entry which is preliminary data.</text>
</comment>
<dbReference type="EMBL" id="MU859348">
    <property type="protein sequence ID" value="KAK3947455.1"/>
    <property type="molecule type" value="Genomic_DNA"/>
</dbReference>
<proteinExistence type="predicted"/>
<evidence type="ECO:0000313" key="2">
    <source>
        <dbReference type="Proteomes" id="UP001303222"/>
    </source>
</evidence>
<feature type="non-terminal residue" evidence="1">
    <location>
        <position position="1"/>
    </location>
</feature>
<name>A0AAN6NKD9_9PEZI</name>
<evidence type="ECO:0000313" key="1">
    <source>
        <dbReference type="EMBL" id="KAK3947455.1"/>
    </source>
</evidence>
<gene>
    <name evidence="1" type="ORF">QBC32DRAFT_224125</name>
</gene>
<sequence>RSLISACDPANRTSLTVRVGASFRFRNPPSPDNYRASASRADRAVCSTTSEPYSRLAGPNPLPRHRFRHGLFHKPRCRFVGPGIQDILGAGARADGRLREASGLRARRPASQHRPFSAAVRRVNRDAAVRRSGEEAVASLASGEGYKDTRAGGKVGKVSPLVRPDNQERSQRLAVRGAGMDRCFVASKWRLRHGTPGGLGRRLQRGR</sequence>
<protein>
    <submittedName>
        <fullName evidence="1">Uncharacterized protein</fullName>
    </submittedName>
</protein>
<keyword evidence="2" id="KW-1185">Reference proteome</keyword>
<organism evidence="1 2">
    <name type="scientific">Pseudoneurospora amorphoporcata</name>
    <dbReference type="NCBI Taxonomy" id="241081"/>
    <lineage>
        <taxon>Eukaryota</taxon>
        <taxon>Fungi</taxon>
        <taxon>Dikarya</taxon>
        <taxon>Ascomycota</taxon>
        <taxon>Pezizomycotina</taxon>
        <taxon>Sordariomycetes</taxon>
        <taxon>Sordariomycetidae</taxon>
        <taxon>Sordariales</taxon>
        <taxon>Sordariaceae</taxon>
        <taxon>Pseudoneurospora</taxon>
    </lineage>
</organism>
<reference evidence="1" key="2">
    <citation type="submission" date="2023-06" db="EMBL/GenBank/DDBJ databases">
        <authorList>
            <consortium name="Lawrence Berkeley National Laboratory"/>
            <person name="Mondo S.J."/>
            <person name="Hensen N."/>
            <person name="Bonometti L."/>
            <person name="Westerberg I."/>
            <person name="Brannstrom I.O."/>
            <person name="Guillou S."/>
            <person name="Cros-Aarteil S."/>
            <person name="Calhoun S."/>
            <person name="Haridas S."/>
            <person name="Kuo A."/>
            <person name="Pangilinan J."/>
            <person name="Riley R."/>
            <person name="Labutti K."/>
            <person name="Andreopoulos B."/>
            <person name="Lipzen A."/>
            <person name="Chen C."/>
            <person name="Yanf M."/>
            <person name="Daum C."/>
            <person name="Ng V."/>
            <person name="Clum A."/>
            <person name="Steindorff A."/>
            <person name="Ohm R."/>
            <person name="Martin F."/>
            <person name="Silar P."/>
            <person name="Natvig D."/>
            <person name="Lalanne C."/>
            <person name="Gautier V."/>
            <person name="Ament-Velasquez S.L."/>
            <person name="Kruys A."/>
            <person name="Hutchinson M.I."/>
            <person name="Powell A.J."/>
            <person name="Barry K."/>
            <person name="Miller A.N."/>
            <person name="Grigoriev I.V."/>
            <person name="Debuchy R."/>
            <person name="Gladieux P."/>
            <person name="Thoren M.H."/>
            <person name="Johannesson H."/>
        </authorList>
    </citation>
    <scope>NUCLEOTIDE SEQUENCE</scope>
    <source>
        <strain evidence="1">CBS 626.80</strain>
    </source>
</reference>
<dbReference type="AlphaFoldDB" id="A0AAN6NKD9"/>
<dbReference type="Proteomes" id="UP001303222">
    <property type="component" value="Unassembled WGS sequence"/>
</dbReference>